<protein>
    <submittedName>
        <fullName evidence="7">NfeD family protein</fullName>
    </submittedName>
</protein>
<reference evidence="7 10" key="2">
    <citation type="submission" date="2019-12" db="EMBL/GenBank/DDBJ databases">
        <authorList>
            <person name="Zheng J."/>
        </authorList>
    </citation>
    <scope>NUCLEOTIDE SEQUENCE [LARGE SCALE GENOMIC DNA]</scope>
    <source>
        <strain evidence="7 10">DSM 27347</strain>
    </source>
</reference>
<dbReference type="EMBL" id="WSUT01000005">
    <property type="protein sequence ID" value="MWC44811.1"/>
    <property type="molecule type" value="Genomic_DNA"/>
</dbReference>
<evidence type="ECO:0000256" key="1">
    <source>
        <dbReference type="ARBA" id="ARBA00004141"/>
    </source>
</evidence>
<keyword evidence="3 5" id="KW-1133">Transmembrane helix</keyword>
<dbReference type="PANTHER" id="PTHR33507">
    <property type="entry name" value="INNER MEMBRANE PROTEIN YBBJ"/>
    <property type="match status" value="1"/>
</dbReference>
<accession>A0A1G7R612</accession>
<keyword evidence="4 5" id="KW-0472">Membrane</keyword>
<evidence type="ECO:0000313" key="7">
    <source>
        <dbReference type="EMBL" id="MWC44811.1"/>
    </source>
</evidence>
<evidence type="ECO:0000313" key="9">
    <source>
        <dbReference type="Proteomes" id="UP000323502"/>
    </source>
</evidence>
<evidence type="ECO:0000256" key="2">
    <source>
        <dbReference type="ARBA" id="ARBA00022692"/>
    </source>
</evidence>
<dbReference type="PANTHER" id="PTHR33507:SF3">
    <property type="entry name" value="INNER MEMBRANE PROTEIN YBBJ"/>
    <property type="match status" value="1"/>
</dbReference>
<keyword evidence="9" id="KW-1185">Reference proteome</keyword>
<feature type="domain" description="NfeD-like C-terminal" evidence="6">
    <location>
        <begin position="92"/>
        <end position="146"/>
    </location>
</feature>
<evidence type="ECO:0000259" key="6">
    <source>
        <dbReference type="Pfam" id="PF01957"/>
    </source>
</evidence>
<dbReference type="Gene3D" id="2.40.50.140">
    <property type="entry name" value="Nucleic acid-binding proteins"/>
    <property type="match status" value="1"/>
</dbReference>
<dbReference type="AlphaFoldDB" id="A0A1G7R612"/>
<dbReference type="InterPro" id="IPR002810">
    <property type="entry name" value="NfeD-like_C"/>
</dbReference>
<dbReference type="EMBL" id="FNBI01000010">
    <property type="protein sequence ID" value="SDG06236.1"/>
    <property type="molecule type" value="Genomic_DNA"/>
</dbReference>
<dbReference type="Proteomes" id="UP000436801">
    <property type="component" value="Unassembled WGS sequence"/>
</dbReference>
<gene>
    <name evidence="7" type="ORF">GQR91_14360</name>
    <name evidence="8" type="ORF">SAMN05216557_11069</name>
</gene>
<dbReference type="InterPro" id="IPR012340">
    <property type="entry name" value="NA-bd_OB-fold"/>
</dbReference>
<dbReference type="InterPro" id="IPR052165">
    <property type="entry name" value="Membrane_assoc_protease"/>
</dbReference>
<dbReference type="Proteomes" id="UP000323502">
    <property type="component" value="Unassembled WGS sequence"/>
</dbReference>
<evidence type="ECO:0000313" key="10">
    <source>
        <dbReference type="Proteomes" id="UP000436801"/>
    </source>
</evidence>
<evidence type="ECO:0000256" key="3">
    <source>
        <dbReference type="ARBA" id="ARBA00022989"/>
    </source>
</evidence>
<feature type="transmembrane region" description="Helical" evidence="5">
    <location>
        <begin position="53"/>
        <end position="71"/>
    </location>
</feature>
<dbReference type="OrthoDB" id="9810336at2"/>
<evidence type="ECO:0000256" key="5">
    <source>
        <dbReference type="SAM" id="Phobius"/>
    </source>
</evidence>
<proteinExistence type="predicted"/>
<evidence type="ECO:0000313" key="8">
    <source>
        <dbReference type="EMBL" id="SDG06236.1"/>
    </source>
</evidence>
<dbReference type="RefSeq" id="WP_149683440.1">
    <property type="nucleotide sequence ID" value="NZ_FNBI01000010.1"/>
</dbReference>
<evidence type="ECO:0000256" key="4">
    <source>
        <dbReference type="ARBA" id="ARBA00023136"/>
    </source>
</evidence>
<name>A0A1G7R612_9SPHN</name>
<dbReference type="GO" id="GO:0005886">
    <property type="term" value="C:plasma membrane"/>
    <property type="evidence" value="ECO:0007669"/>
    <property type="project" value="TreeGrafter"/>
</dbReference>
<dbReference type="Pfam" id="PF01957">
    <property type="entry name" value="NfeD"/>
    <property type="match status" value="1"/>
</dbReference>
<feature type="transmembrane region" description="Helical" evidence="5">
    <location>
        <begin position="29"/>
        <end position="47"/>
    </location>
</feature>
<keyword evidence="2 5" id="KW-0812">Transmembrane</keyword>
<organism evidence="8 9">
    <name type="scientific">Sphingomonas carotinifaciens</name>
    <dbReference type="NCBI Taxonomy" id="1166323"/>
    <lineage>
        <taxon>Bacteria</taxon>
        <taxon>Pseudomonadati</taxon>
        <taxon>Pseudomonadota</taxon>
        <taxon>Alphaproteobacteria</taxon>
        <taxon>Sphingomonadales</taxon>
        <taxon>Sphingomonadaceae</taxon>
        <taxon>Sphingomonas</taxon>
    </lineage>
</organism>
<reference evidence="8 9" key="1">
    <citation type="submission" date="2016-10" db="EMBL/GenBank/DDBJ databases">
        <authorList>
            <person name="Varghese N."/>
            <person name="Submissions S."/>
        </authorList>
    </citation>
    <scope>NUCLEOTIDE SEQUENCE [LARGE SCALE GENOMIC DNA]</scope>
    <source>
        <strain evidence="8 9">S7-754</strain>
    </source>
</reference>
<sequence length="149" mass="15593">MIGGDIGAPGIWTAAGLVLAIAELFVPGVFLIFLAIAAGITAALAWALPDLPVAAQLGAFGLWSGVAVLIGRRWYRDYPVESTDPRLNDRAARMIGQIATVTTPIRGGEGRARIGDGEWPARGPDAEVGARLRIAHVEGTTVLLEPLSD</sequence>
<comment type="subcellular location">
    <subcellularLocation>
        <location evidence="1">Membrane</location>
        <topology evidence="1">Multi-pass membrane protein</topology>
    </subcellularLocation>
</comment>